<name>A0A9N8UVX5_9GLOM</name>
<evidence type="ECO:0000313" key="2">
    <source>
        <dbReference type="Proteomes" id="UP000789706"/>
    </source>
</evidence>
<comment type="caution">
    <text evidence="1">The sequence shown here is derived from an EMBL/GenBank/DDBJ whole genome shotgun (WGS) entry which is preliminary data.</text>
</comment>
<accession>A0A9N8UVX5</accession>
<organism evidence="1 2">
    <name type="scientific">Diversispora eburnea</name>
    <dbReference type="NCBI Taxonomy" id="1213867"/>
    <lineage>
        <taxon>Eukaryota</taxon>
        <taxon>Fungi</taxon>
        <taxon>Fungi incertae sedis</taxon>
        <taxon>Mucoromycota</taxon>
        <taxon>Glomeromycotina</taxon>
        <taxon>Glomeromycetes</taxon>
        <taxon>Diversisporales</taxon>
        <taxon>Diversisporaceae</taxon>
        <taxon>Diversispora</taxon>
    </lineage>
</organism>
<dbReference type="Proteomes" id="UP000789706">
    <property type="component" value="Unassembled WGS sequence"/>
</dbReference>
<evidence type="ECO:0000313" key="1">
    <source>
        <dbReference type="EMBL" id="CAG8433619.1"/>
    </source>
</evidence>
<keyword evidence="2" id="KW-1185">Reference proteome</keyword>
<sequence>MGSNSSNTELQDYGRRLSEASNISNNNNKDGNIEQFKIKSIISRLPPPPIPLSQINSTNLDNRIRDAIIKKQNRLIELIKSVWPQLRAPSVKFTLSNLSVRALERRKMISPLMLGSVTIRNGQQMVLSATVKTTKYVKIDNFHKPMVVTDLCDPKIYFLKHYKFIITKILPKLSKEVTIVQQQPGLFLTVKEVKMRKLEIYKIFECKLCSSGMGDLKIFTYDGILKHLQSPRHLNLKSISEEDQIKINLKEYILAFSENLPPKIEDIK</sequence>
<protein>
    <submittedName>
        <fullName evidence="1">10917_t:CDS:1</fullName>
    </submittedName>
</protein>
<dbReference type="OrthoDB" id="2332912at2759"/>
<reference evidence="1" key="1">
    <citation type="submission" date="2021-06" db="EMBL/GenBank/DDBJ databases">
        <authorList>
            <person name="Kallberg Y."/>
            <person name="Tangrot J."/>
            <person name="Rosling A."/>
        </authorList>
    </citation>
    <scope>NUCLEOTIDE SEQUENCE</scope>
    <source>
        <strain evidence="1">AZ414A</strain>
    </source>
</reference>
<gene>
    <name evidence="1" type="ORF">DEBURN_LOCUS516</name>
</gene>
<dbReference type="EMBL" id="CAJVPK010000017">
    <property type="protein sequence ID" value="CAG8433619.1"/>
    <property type="molecule type" value="Genomic_DNA"/>
</dbReference>
<dbReference type="AlphaFoldDB" id="A0A9N8UVX5"/>
<proteinExistence type="predicted"/>